<sequence>MNQLGTTLLAFSVTVAGVAVVAQPQDPPPTSSASRKQSGTVGPPIDAASAQAGDTNAASATPPAVQASGDDADADGASRPRAYTRKASGRVTPAGEPSAGPAIRADRN</sequence>
<feature type="signal peptide" evidence="2">
    <location>
        <begin position="1"/>
        <end position="21"/>
    </location>
</feature>
<keyword evidence="4" id="KW-1185">Reference proteome</keyword>
<evidence type="ECO:0000313" key="3">
    <source>
        <dbReference type="EMBL" id="OWQ93115.1"/>
    </source>
</evidence>
<evidence type="ECO:0000313" key="4">
    <source>
        <dbReference type="Proteomes" id="UP000197468"/>
    </source>
</evidence>
<organism evidence="3 4">
    <name type="scientific">Roseateles aquatilis</name>
    <dbReference type="NCBI Taxonomy" id="431061"/>
    <lineage>
        <taxon>Bacteria</taxon>
        <taxon>Pseudomonadati</taxon>
        <taxon>Pseudomonadota</taxon>
        <taxon>Betaproteobacteria</taxon>
        <taxon>Burkholderiales</taxon>
        <taxon>Sphaerotilaceae</taxon>
        <taxon>Roseateles</taxon>
    </lineage>
</organism>
<dbReference type="RefSeq" id="WP_088382264.1">
    <property type="nucleotide sequence ID" value="NZ_NIOF01000001.1"/>
</dbReference>
<proteinExistence type="predicted"/>
<gene>
    <name evidence="3" type="ORF">CDN99_01015</name>
</gene>
<accession>A0A246JKK0</accession>
<comment type="caution">
    <text evidence="3">The sequence shown here is derived from an EMBL/GenBank/DDBJ whole genome shotgun (WGS) entry which is preliminary data.</text>
</comment>
<name>A0A246JKK0_9BURK</name>
<evidence type="ECO:0000256" key="1">
    <source>
        <dbReference type="SAM" id="MobiDB-lite"/>
    </source>
</evidence>
<feature type="chain" id="PRO_5012399689" evidence="2">
    <location>
        <begin position="22"/>
        <end position="108"/>
    </location>
</feature>
<feature type="region of interest" description="Disordered" evidence="1">
    <location>
        <begin position="23"/>
        <end position="108"/>
    </location>
</feature>
<dbReference type="EMBL" id="NIOF01000001">
    <property type="protein sequence ID" value="OWQ93115.1"/>
    <property type="molecule type" value="Genomic_DNA"/>
</dbReference>
<protein>
    <submittedName>
        <fullName evidence="3">Uncharacterized protein</fullName>
    </submittedName>
</protein>
<dbReference type="AlphaFoldDB" id="A0A246JKK0"/>
<reference evidence="3 4" key="1">
    <citation type="journal article" date="2008" name="Int. J. Syst. Evol. Microbiol.">
        <title>Description of Roseateles aquatilis sp. nov. and Roseateles terrae sp. nov., in the class Betaproteobacteria, and emended description of the genus Roseateles.</title>
        <authorList>
            <person name="Gomila M."/>
            <person name="Bowien B."/>
            <person name="Falsen E."/>
            <person name="Moore E.R."/>
            <person name="Lalucat J."/>
        </authorList>
    </citation>
    <scope>NUCLEOTIDE SEQUENCE [LARGE SCALE GENOMIC DNA]</scope>
    <source>
        <strain evidence="3 4">CCUG 48205</strain>
    </source>
</reference>
<feature type="compositionally biased region" description="Polar residues" evidence="1">
    <location>
        <begin position="31"/>
        <end position="40"/>
    </location>
</feature>
<dbReference type="Proteomes" id="UP000197468">
    <property type="component" value="Unassembled WGS sequence"/>
</dbReference>
<keyword evidence="2" id="KW-0732">Signal</keyword>
<evidence type="ECO:0000256" key="2">
    <source>
        <dbReference type="SAM" id="SignalP"/>
    </source>
</evidence>